<accession>A0ABY4M715</accession>
<name>A0ABY4M715_9ACTN</name>
<protein>
    <submittedName>
        <fullName evidence="1">Uncharacterized protein</fullName>
    </submittedName>
</protein>
<dbReference type="EMBL" id="CP086322">
    <property type="protein sequence ID" value="UQA93473.1"/>
    <property type="molecule type" value="Genomic_DNA"/>
</dbReference>
<sequence length="72" mass="7797">MRSLFELVAKLLFPSHGRHRADSLSAAPVLPQPQPVPVRRLVRSAAPVLQIIDGDATATVRPYVLAAEGADW</sequence>
<evidence type="ECO:0000313" key="1">
    <source>
        <dbReference type="EMBL" id="UQA93473.1"/>
    </source>
</evidence>
<proteinExistence type="predicted"/>
<dbReference type="RefSeq" id="WP_248864351.1">
    <property type="nucleotide sequence ID" value="NZ_CP086322.1"/>
</dbReference>
<evidence type="ECO:0000313" key="2">
    <source>
        <dbReference type="Proteomes" id="UP000830115"/>
    </source>
</evidence>
<organism evidence="1 2">
    <name type="scientific">Streptomyces halobius</name>
    <dbReference type="NCBI Taxonomy" id="2879846"/>
    <lineage>
        <taxon>Bacteria</taxon>
        <taxon>Bacillati</taxon>
        <taxon>Actinomycetota</taxon>
        <taxon>Actinomycetes</taxon>
        <taxon>Kitasatosporales</taxon>
        <taxon>Streptomycetaceae</taxon>
        <taxon>Streptomyces</taxon>
    </lineage>
</organism>
<gene>
    <name evidence="1" type="ORF">K9S39_17905</name>
</gene>
<dbReference type="Proteomes" id="UP000830115">
    <property type="component" value="Chromosome"/>
</dbReference>
<keyword evidence="2" id="KW-1185">Reference proteome</keyword>
<reference evidence="1" key="1">
    <citation type="submission" date="2021-10" db="EMBL/GenBank/DDBJ databases">
        <title>Streptomyces nigrumlapis sp.nov.,an antimicrobial producing actinobacterium isolated from Black Gobi rocks.</title>
        <authorList>
            <person name="Wen Y."/>
            <person name="Zhang W."/>
            <person name="Liu X.G."/>
        </authorList>
    </citation>
    <scope>NUCLEOTIDE SEQUENCE</scope>
    <source>
        <strain evidence="1">ST13-2-2</strain>
    </source>
</reference>